<dbReference type="AlphaFoldDB" id="A0A834MJH4"/>
<evidence type="ECO:0000313" key="1">
    <source>
        <dbReference type="EMBL" id="KAF7280709.1"/>
    </source>
</evidence>
<gene>
    <name evidence="1" type="ORF">GWI33_005566</name>
</gene>
<comment type="caution">
    <text evidence="1">The sequence shown here is derived from an EMBL/GenBank/DDBJ whole genome shotgun (WGS) entry which is preliminary data.</text>
</comment>
<name>A0A834MJH4_RHYFE</name>
<proteinExistence type="predicted"/>
<evidence type="ECO:0000313" key="2">
    <source>
        <dbReference type="Proteomes" id="UP000625711"/>
    </source>
</evidence>
<sequence>MTLIRMISRYDTTNKTEINDTRFGVGTKRTIPHHIGRRFLQHKGQHHCHVFELKRRLVPFSRTPTIPGSHADTKKRHAHRLPALFRLFLRPRHRMHPTRVVTQ</sequence>
<protein>
    <submittedName>
        <fullName evidence="1">Uncharacterized protein</fullName>
    </submittedName>
</protein>
<dbReference type="EMBL" id="JAACXV010000277">
    <property type="protein sequence ID" value="KAF7280709.1"/>
    <property type="molecule type" value="Genomic_DNA"/>
</dbReference>
<accession>A0A834MJH4</accession>
<keyword evidence="2" id="KW-1185">Reference proteome</keyword>
<dbReference type="Proteomes" id="UP000625711">
    <property type="component" value="Unassembled WGS sequence"/>
</dbReference>
<reference evidence="1" key="1">
    <citation type="submission" date="2020-08" db="EMBL/GenBank/DDBJ databases">
        <title>Genome sequencing and assembly of the red palm weevil Rhynchophorus ferrugineus.</title>
        <authorList>
            <person name="Dias G.B."/>
            <person name="Bergman C.M."/>
            <person name="Manee M."/>
        </authorList>
    </citation>
    <scope>NUCLEOTIDE SEQUENCE</scope>
    <source>
        <strain evidence="1">AA-2017</strain>
        <tissue evidence="1">Whole larva</tissue>
    </source>
</reference>
<organism evidence="1 2">
    <name type="scientific">Rhynchophorus ferrugineus</name>
    <name type="common">Red palm weevil</name>
    <name type="synonym">Curculio ferrugineus</name>
    <dbReference type="NCBI Taxonomy" id="354439"/>
    <lineage>
        <taxon>Eukaryota</taxon>
        <taxon>Metazoa</taxon>
        <taxon>Ecdysozoa</taxon>
        <taxon>Arthropoda</taxon>
        <taxon>Hexapoda</taxon>
        <taxon>Insecta</taxon>
        <taxon>Pterygota</taxon>
        <taxon>Neoptera</taxon>
        <taxon>Endopterygota</taxon>
        <taxon>Coleoptera</taxon>
        <taxon>Polyphaga</taxon>
        <taxon>Cucujiformia</taxon>
        <taxon>Curculionidae</taxon>
        <taxon>Dryophthorinae</taxon>
        <taxon>Rhynchophorus</taxon>
    </lineage>
</organism>